<reference evidence="1" key="1">
    <citation type="submission" date="2020-06" db="EMBL/GenBank/DDBJ databases">
        <authorList>
            <person name="Li T."/>
            <person name="Hu X."/>
            <person name="Zhang T."/>
            <person name="Song X."/>
            <person name="Zhang H."/>
            <person name="Dai N."/>
            <person name="Sheng W."/>
            <person name="Hou X."/>
            <person name="Wei L."/>
        </authorList>
    </citation>
    <scope>NUCLEOTIDE SEQUENCE</scope>
    <source>
        <strain evidence="1">KEN1</strain>
        <tissue evidence="1">Leaf</tissue>
    </source>
</reference>
<sequence length="159" mass="18281">MTRTQALMVVEKNEHLRWPPKMKNDEYRQRSSKYCNFHQDRGHTTEECLHLKEELEMLLQMGHFGELACPLKTISPSTKGGEKSDSKNTLRTLEGPITHPRIINMIEGGSYGSLTRSSHKRHLREIARSVYANTPQDPMEEKEACPITFTEDDEKGVIL</sequence>
<dbReference type="EMBL" id="JACGWN010000016">
    <property type="protein sequence ID" value="KAL0395282.1"/>
    <property type="molecule type" value="Genomic_DNA"/>
</dbReference>
<organism evidence="1">
    <name type="scientific">Sesamum latifolium</name>
    <dbReference type="NCBI Taxonomy" id="2727402"/>
    <lineage>
        <taxon>Eukaryota</taxon>
        <taxon>Viridiplantae</taxon>
        <taxon>Streptophyta</taxon>
        <taxon>Embryophyta</taxon>
        <taxon>Tracheophyta</taxon>
        <taxon>Spermatophyta</taxon>
        <taxon>Magnoliopsida</taxon>
        <taxon>eudicotyledons</taxon>
        <taxon>Gunneridae</taxon>
        <taxon>Pentapetalae</taxon>
        <taxon>asterids</taxon>
        <taxon>lamiids</taxon>
        <taxon>Lamiales</taxon>
        <taxon>Pedaliaceae</taxon>
        <taxon>Sesamum</taxon>
    </lineage>
</organism>
<evidence type="ECO:0000313" key="1">
    <source>
        <dbReference type="EMBL" id="KAL0395282.1"/>
    </source>
</evidence>
<dbReference type="AlphaFoldDB" id="A0AAW2SS56"/>
<reference evidence="1" key="2">
    <citation type="journal article" date="2024" name="Plant">
        <title>Genomic evolution and insights into agronomic trait innovations of Sesamum species.</title>
        <authorList>
            <person name="Miao H."/>
            <person name="Wang L."/>
            <person name="Qu L."/>
            <person name="Liu H."/>
            <person name="Sun Y."/>
            <person name="Le M."/>
            <person name="Wang Q."/>
            <person name="Wei S."/>
            <person name="Zheng Y."/>
            <person name="Lin W."/>
            <person name="Duan Y."/>
            <person name="Cao H."/>
            <person name="Xiong S."/>
            <person name="Wang X."/>
            <person name="Wei L."/>
            <person name="Li C."/>
            <person name="Ma Q."/>
            <person name="Ju M."/>
            <person name="Zhao R."/>
            <person name="Li G."/>
            <person name="Mu C."/>
            <person name="Tian Q."/>
            <person name="Mei H."/>
            <person name="Zhang T."/>
            <person name="Gao T."/>
            <person name="Zhang H."/>
        </authorList>
    </citation>
    <scope>NUCLEOTIDE SEQUENCE</scope>
    <source>
        <strain evidence="1">KEN1</strain>
    </source>
</reference>
<gene>
    <name evidence="1" type="ORF">Slati_4494400</name>
</gene>
<protein>
    <recommendedName>
        <fullName evidence="2">Reverse transcriptase domain-containing protein</fullName>
    </recommendedName>
</protein>
<name>A0AAW2SS56_9LAMI</name>
<proteinExistence type="predicted"/>
<evidence type="ECO:0008006" key="2">
    <source>
        <dbReference type="Google" id="ProtNLM"/>
    </source>
</evidence>
<accession>A0AAW2SS56</accession>
<comment type="caution">
    <text evidence="1">The sequence shown here is derived from an EMBL/GenBank/DDBJ whole genome shotgun (WGS) entry which is preliminary data.</text>
</comment>